<accession>A0A380FEC3</accession>
<dbReference type="PANTHER" id="PTHR43364">
    <property type="entry name" value="NADH-SPECIFIC METHYLGLYOXAL REDUCTASE-RELATED"/>
    <property type="match status" value="1"/>
</dbReference>
<evidence type="ECO:0000259" key="2">
    <source>
        <dbReference type="Pfam" id="PF00248"/>
    </source>
</evidence>
<dbReference type="EC" id="1.1.1.-" evidence="3"/>
<reference evidence="3 4" key="1">
    <citation type="submission" date="2018-06" db="EMBL/GenBank/DDBJ databases">
        <authorList>
            <consortium name="Pathogen Informatics"/>
            <person name="Doyle S."/>
        </authorList>
    </citation>
    <scope>NUCLEOTIDE SEQUENCE [LARGE SCALE GENOMIC DNA]</scope>
    <source>
        <strain evidence="3 4">NCTC12195</strain>
    </source>
</reference>
<gene>
    <name evidence="3" type="primary">iolS_3</name>
    <name evidence="3" type="ORF">NCTC12195_01207</name>
</gene>
<dbReference type="PANTHER" id="PTHR43364:SF4">
    <property type="entry name" value="NAD(P)-LINKED OXIDOREDUCTASE SUPERFAMILY PROTEIN"/>
    <property type="match status" value="1"/>
</dbReference>
<dbReference type="InterPro" id="IPR036812">
    <property type="entry name" value="NAD(P)_OxRdtase_dom_sf"/>
</dbReference>
<dbReference type="AlphaFoldDB" id="A0A380FEC3"/>
<dbReference type="InterPro" id="IPR023210">
    <property type="entry name" value="NADP_OxRdtase_dom"/>
</dbReference>
<sequence length="79" mass="8848">MKNLKKTLKKVDELRGIANNHGVDVAHVVLAFYLTRPSLDVVIPGAKRADQVVDNLQTLDVTLTDEEIKHIESIFPVEK</sequence>
<dbReference type="Proteomes" id="UP000255277">
    <property type="component" value="Unassembled WGS sequence"/>
</dbReference>
<dbReference type="GO" id="GO:0016491">
    <property type="term" value="F:oxidoreductase activity"/>
    <property type="evidence" value="ECO:0007669"/>
    <property type="project" value="UniProtKB-KW"/>
</dbReference>
<evidence type="ECO:0000313" key="3">
    <source>
        <dbReference type="EMBL" id="SUM31771.1"/>
    </source>
</evidence>
<dbReference type="Gene3D" id="3.20.20.100">
    <property type="entry name" value="NADP-dependent oxidoreductase domain"/>
    <property type="match status" value="1"/>
</dbReference>
<name>A0A380FEC3_STAGA</name>
<proteinExistence type="predicted"/>
<dbReference type="EMBL" id="UHDK01000001">
    <property type="protein sequence ID" value="SUM31771.1"/>
    <property type="molecule type" value="Genomic_DNA"/>
</dbReference>
<dbReference type="Pfam" id="PF00248">
    <property type="entry name" value="Aldo_ket_red"/>
    <property type="match status" value="1"/>
</dbReference>
<evidence type="ECO:0000313" key="4">
    <source>
        <dbReference type="Proteomes" id="UP000255277"/>
    </source>
</evidence>
<evidence type="ECO:0000256" key="1">
    <source>
        <dbReference type="ARBA" id="ARBA00023002"/>
    </source>
</evidence>
<keyword evidence="1 3" id="KW-0560">Oxidoreductase</keyword>
<feature type="domain" description="NADP-dependent oxidoreductase" evidence="2">
    <location>
        <begin position="4"/>
        <end position="74"/>
    </location>
</feature>
<protein>
    <submittedName>
        <fullName evidence="3">Oxidoreductase</fullName>
        <ecNumber evidence="3">1.1.1.-</ecNumber>
    </submittedName>
</protein>
<dbReference type="SUPFAM" id="SSF51430">
    <property type="entry name" value="NAD(P)-linked oxidoreductase"/>
    <property type="match status" value="1"/>
</dbReference>
<organism evidence="3 4">
    <name type="scientific">Staphylococcus gallinarum</name>
    <dbReference type="NCBI Taxonomy" id="1293"/>
    <lineage>
        <taxon>Bacteria</taxon>
        <taxon>Bacillati</taxon>
        <taxon>Bacillota</taxon>
        <taxon>Bacilli</taxon>
        <taxon>Bacillales</taxon>
        <taxon>Staphylococcaceae</taxon>
        <taxon>Staphylococcus</taxon>
    </lineage>
</organism>
<dbReference type="InterPro" id="IPR050523">
    <property type="entry name" value="AKR_Detox_Biosynth"/>
</dbReference>
<dbReference type="GO" id="GO:0005829">
    <property type="term" value="C:cytosol"/>
    <property type="evidence" value="ECO:0007669"/>
    <property type="project" value="TreeGrafter"/>
</dbReference>